<evidence type="ECO:0000313" key="6">
    <source>
        <dbReference type="Proteomes" id="UP000541558"/>
    </source>
</evidence>
<keyword evidence="1" id="KW-0479">Metal-binding</keyword>
<accession>A0A8H5EQN0</accession>
<keyword evidence="2" id="KW-0863">Zinc-finger</keyword>
<dbReference type="Proteomes" id="UP000541558">
    <property type="component" value="Unassembled WGS sequence"/>
</dbReference>
<sequence>MHQDYQQPPTFEGRIQDFAIVVATHTILHSGYSKLARAVAAEWKRSTSEVQYCLTYLSDDVPLIHLIEAWRDVVTNPTLIKNDKKLSPRKAHICHYIKANQTLFNMPNVFYCSRSCQTEDWRILHRLECAPFDNIKGSFPASYRAQLGLHMENICNIQSGTFGPTLKNDHPRENFCSDYVDSPGTVHYAQRLRIYTYLDEFETHSDRVKLVHGLFVYGVDIVGVLARFHYSPDASPNSS</sequence>
<dbReference type="AlphaFoldDB" id="A0A8H5EQN0"/>
<dbReference type="GO" id="GO:0008270">
    <property type="term" value="F:zinc ion binding"/>
    <property type="evidence" value="ECO:0007669"/>
    <property type="project" value="UniProtKB-KW"/>
</dbReference>
<evidence type="ECO:0000313" key="5">
    <source>
        <dbReference type="EMBL" id="KAF5308969.1"/>
    </source>
</evidence>
<dbReference type="Gene3D" id="6.10.140.2220">
    <property type="match status" value="1"/>
</dbReference>
<organism evidence="5 6">
    <name type="scientific">Ephemerocybe angulata</name>
    <dbReference type="NCBI Taxonomy" id="980116"/>
    <lineage>
        <taxon>Eukaryota</taxon>
        <taxon>Fungi</taxon>
        <taxon>Dikarya</taxon>
        <taxon>Basidiomycota</taxon>
        <taxon>Agaricomycotina</taxon>
        <taxon>Agaricomycetes</taxon>
        <taxon>Agaricomycetidae</taxon>
        <taxon>Agaricales</taxon>
        <taxon>Agaricineae</taxon>
        <taxon>Psathyrellaceae</taxon>
        <taxon>Ephemerocybe</taxon>
    </lineage>
</organism>
<dbReference type="SUPFAM" id="SSF144232">
    <property type="entry name" value="HIT/MYND zinc finger-like"/>
    <property type="match status" value="1"/>
</dbReference>
<evidence type="ECO:0000259" key="4">
    <source>
        <dbReference type="Pfam" id="PF01753"/>
    </source>
</evidence>
<gene>
    <name evidence="5" type="ORF">D9611_015157</name>
</gene>
<keyword evidence="3" id="KW-0862">Zinc</keyword>
<protein>
    <recommendedName>
        <fullName evidence="4">MYND-type domain-containing protein</fullName>
    </recommendedName>
</protein>
<reference evidence="5 6" key="1">
    <citation type="journal article" date="2020" name="ISME J.">
        <title>Uncovering the hidden diversity of litter-decomposition mechanisms in mushroom-forming fungi.</title>
        <authorList>
            <person name="Floudas D."/>
            <person name="Bentzer J."/>
            <person name="Ahren D."/>
            <person name="Johansson T."/>
            <person name="Persson P."/>
            <person name="Tunlid A."/>
        </authorList>
    </citation>
    <scope>NUCLEOTIDE SEQUENCE [LARGE SCALE GENOMIC DNA]</scope>
    <source>
        <strain evidence="5 6">CBS 175.51</strain>
    </source>
</reference>
<dbReference type="OrthoDB" id="265717at2759"/>
<dbReference type="EMBL" id="JAACJK010000273">
    <property type="protein sequence ID" value="KAF5308969.1"/>
    <property type="molecule type" value="Genomic_DNA"/>
</dbReference>
<evidence type="ECO:0000256" key="3">
    <source>
        <dbReference type="ARBA" id="ARBA00022833"/>
    </source>
</evidence>
<evidence type="ECO:0000256" key="1">
    <source>
        <dbReference type="ARBA" id="ARBA00022723"/>
    </source>
</evidence>
<dbReference type="Pfam" id="PF01753">
    <property type="entry name" value="zf-MYND"/>
    <property type="match status" value="1"/>
</dbReference>
<keyword evidence="6" id="KW-1185">Reference proteome</keyword>
<comment type="caution">
    <text evidence="5">The sequence shown here is derived from an EMBL/GenBank/DDBJ whole genome shotgun (WGS) entry which is preliminary data.</text>
</comment>
<feature type="domain" description="MYND-type" evidence="4">
    <location>
        <begin position="108"/>
        <end position="129"/>
    </location>
</feature>
<dbReference type="InterPro" id="IPR002893">
    <property type="entry name" value="Znf_MYND"/>
</dbReference>
<proteinExistence type="predicted"/>
<name>A0A8H5EQN0_9AGAR</name>
<evidence type="ECO:0000256" key="2">
    <source>
        <dbReference type="ARBA" id="ARBA00022771"/>
    </source>
</evidence>